<name>A0ABT2IK66_9FLAO</name>
<reference evidence="2" key="1">
    <citation type="submission" date="2022-08" db="EMBL/GenBank/DDBJ databases">
        <title>Chryseobacterium antibioticum,isolated from the rhizosphere soil of Pyrola in Tibet.</title>
        <authorList>
            <person name="Kan Y."/>
        </authorList>
    </citation>
    <scope>NUCLEOTIDE SEQUENCE</scope>
    <source>
        <strain evidence="2">Pc2-12</strain>
    </source>
</reference>
<dbReference type="Proteomes" id="UP001142057">
    <property type="component" value="Unassembled WGS sequence"/>
</dbReference>
<evidence type="ECO:0000313" key="2">
    <source>
        <dbReference type="EMBL" id="MCT2409050.1"/>
    </source>
</evidence>
<keyword evidence="3" id="KW-1185">Reference proteome</keyword>
<feature type="signal peptide" evidence="1">
    <location>
        <begin position="1"/>
        <end position="19"/>
    </location>
</feature>
<protein>
    <recommendedName>
        <fullName evidence="4">Lipoprotein</fullName>
    </recommendedName>
</protein>
<keyword evidence="1" id="KW-0732">Signal</keyword>
<proteinExistence type="predicted"/>
<evidence type="ECO:0000256" key="1">
    <source>
        <dbReference type="SAM" id="SignalP"/>
    </source>
</evidence>
<organism evidence="2 3">
    <name type="scientific">Chryseobacterium pyrolae</name>
    <dbReference type="NCBI Taxonomy" id="2987481"/>
    <lineage>
        <taxon>Bacteria</taxon>
        <taxon>Pseudomonadati</taxon>
        <taxon>Bacteroidota</taxon>
        <taxon>Flavobacteriia</taxon>
        <taxon>Flavobacteriales</taxon>
        <taxon>Weeksellaceae</taxon>
        <taxon>Chryseobacterium group</taxon>
        <taxon>Chryseobacterium</taxon>
    </lineage>
</organism>
<gene>
    <name evidence="2" type="ORF">NZD88_15995</name>
</gene>
<comment type="caution">
    <text evidence="2">The sequence shown here is derived from an EMBL/GenBank/DDBJ whole genome shotgun (WGS) entry which is preliminary data.</text>
</comment>
<dbReference type="EMBL" id="JANZQH010000008">
    <property type="protein sequence ID" value="MCT2409050.1"/>
    <property type="molecule type" value="Genomic_DNA"/>
</dbReference>
<sequence length="477" mass="52412">MRKKIILRLLLLTAFMALLWSCQQELQQAEQEYDAQLQKNTVEWLSRAQLEKNHPQVLDKINQISPNTASENNKIYTDAENEFSIDTDEAYLVKDGNGTTTYTFKIKRDSEKDEGSLENLILKDIGDGNFFAYFITYDAAALSNSREKPLSSEELSRHISLYAVGKKTSAEIFGKLNSCPMVFYPVGTYVYVSGHQCIEGLHDYGEPCAYLGTSNAATQGGYEVVYNMTVQETPGSCGGSGSGGGMGTTPVYGGGGGNINLPELNDPCEKTKAIVTKPQIKDSLTALKAHAQTNTKKERGFQEFKSGSLVKGNVHGDNLLEFGIGSNSLGTVHTHQPKTIGILAPQDVMTFLHIVRQQDPSSLGNAYSGTVSSSGTYFINFTGTVSDLPPAMTEAQEKAYVADLVKAYKEWEDVLSEDDRYSIDYLKVNKPQGLEILFFKLLKKMNLNDKVQLIKEENGNTATIKENTNGTTTPNPC</sequence>
<evidence type="ECO:0008006" key="4">
    <source>
        <dbReference type="Google" id="ProtNLM"/>
    </source>
</evidence>
<accession>A0ABT2IK66</accession>
<dbReference type="RefSeq" id="WP_259830450.1">
    <property type="nucleotide sequence ID" value="NZ_JANZQH010000008.1"/>
</dbReference>
<feature type="chain" id="PRO_5045916720" description="Lipoprotein" evidence="1">
    <location>
        <begin position="20"/>
        <end position="477"/>
    </location>
</feature>
<evidence type="ECO:0000313" key="3">
    <source>
        <dbReference type="Proteomes" id="UP001142057"/>
    </source>
</evidence>